<dbReference type="SUPFAM" id="SSF54791">
    <property type="entry name" value="Eukaryotic type KH-domain (KH-domain type I)"/>
    <property type="match status" value="4"/>
</dbReference>
<feature type="domain" description="K Homology" evidence="6">
    <location>
        <begin position="432"/>
        <end position="503"/>
    </location>
</feature>
<dbReference type="PANTHER" id="PTHR10288">
    <property type="entry name" value="KH DOMAIN CONTAINING RNA BINDING PROTEIN"/>
    <property type="match status" value="1"/>
</dbReference>
<dbReference type="CDD" id="cd22398">
    <property type="entry name" value="KH-I_FUBP_rpt3"/>
    <property type="match status" value="1"/>
</dbReference>
<accession>A0A0L8G3T3</accession>
<dbReference type="InterPro" id="IPR015096">
    <property type="entry name" value="FUBP_C"/>
</dbReference>
<feature type="compositionally biased region" description="Polar residues" evidence="5">
    <location>
        <begin position="93"/>
        <end position="110"/>
    </location>
</feature>
<dbReference type="OrthoDB" id="5204190at2759"/>
<reference evidence="7" key="1">
    <citation type="submission" date="2015-07" db="EMBL/GenBank/DDBJ databases">
        <title>MeaNS - Measles Nucleotide Surveillance Program.</title>
        <authorList>
            <person name="Tran T."/>
            <person name="Druce J."/>
        </authorList>
    </citation>
    <scope>NUCLEOTIDE SEQUENCE</scope>
    <source>
        <strain evidence="7">UCB-OBI-ISO-001</strain>
        <tissue evidence="7">Gonad</tissue>
    </source>
</reference>
<dbReference type="Pfam" id="PF00013">
    <property type="entry name" value="KH_1"/>
    <property type="match status" value="4"/>
</dbReference>
<keyword evidence="2" id="KW-0677">Repeat</keyword>
<evidence type="ECO:0000256" key="2">
    <source>
        <dbReference type="ARBA" id="ARBA00022737"/>
    </source>
</evidence>
<dbReference type="KEGG" id="obi:106879355"/>
<feature type="compositionally biased region" description="Pro residues" evidence="5">
    <location>
        <begin position="505"/>
        <end position="514"/>
    </location>
</feature>
<feature type="region of interest" description="Disordered" evidence="5">
    <location>
        <begin position="399"/>
        <end position="434"/>
    </location>
</feature>
<dbReference type="InterPro" id="IPR004088">
    <property type="entry name" value="KH_dom_type_1"/>
</dbReference>
<dbReference type="Gene3D" id="3.30.1370.10">
    <property type="entry name" value="K Homology domain, type 1"/>
    <property type="match status" value="4"/>
</dbReference>
<evidence type="ECO:0000313" key="7">
    <source>
        <dbReference type="EMBL" id="KOF71671.1"/>
    </source>
</evidence>
<dbReference type="FunFam" id="3.30.1370.10:FF:000007">
    <property type="entry name" value="far upstream element-binding protein 1 isoform X1"/>
    <property type="match status" value="1"/>
</dbReference>
<feature type="region of interest" description="Disordered" evidence="5">
    <location>
        <begin position="735"/>
        <end position="755"/>
    </location>
</feature>
<evidence type="ECO:0000256" key="5">
    <source>
        <dbReference type="SAM" id="MobiDB-lite"/>
    </source>
</evidence>
<feature type="compositionally biased region" description="Low complexity" evidence="5">
    <location>
        <begin position="632"/>
        <end position="708"/>
    </location>
</feature>
<feature type="domain" description="K Homology" evidence="6">
    <location>
        <begin position="310"/>
        <end position="380"/>
    </location>
</feature>
<dbReference type="AlphaFoldDB" id="A0A0L8G3T3"/>
<evidence type="ECO:0000256" key="4">
    <source>
        <dbReference type="PROSITE-ProRule" id="PRU00117"/>
    </source>
</evidence>
<evidence type="ECO:0000256" key="3">
    <source>
        <dbReference type="ARBA" id="ARBA00023242"/>
    </source>
</evidence>
<comment type="subcellular location">
    <subcellularLocation>
        <location evidence="1">Nucleus</location>
    </subcellularLocation>
</comment>
<protein>
    <recommendedName>
        <fullName evidence="6">K Homology domain-containing protein</fullName>
    </recommendedName>
</protein>
<keyword evidence="4" id="KW-0694">RNA-binding</keyword>
<dbReference type="CDD" id="cd22396">
    <property type="entry name" value="KH-I_FUBP_rpt1"/>
    <property type="match status" value="1"/>
</dbReference>
<feature type="domain" description="K Homology" evidence="6">
    <location>
        <begin position="203"/>
        <end position="275"/>
    </location>
</feature>
<dbReference type="STRING" id="37653.A0A0L8G3T3"/>
<dbReference type="EMBL" id="KQ424055">
    <property type="protein sequence ID" value="KOF71671.1"/>
    <property type="molecule type" value="Genomic_DNA"/>
</dbReference>
<feature type="region of interest" description="Disordered" evidence="5">
    <location>
        <begin position="21"/>
        <end position="52"/>
    </location>
</feature>
<evidence type="ECO:0000256" key="1">
    <source>
        <dbReference type="ARBA" id="ARBA00004123"/>
    </source>
</evidence>
<dbReference type="GO" id="GO:0005634">
    <property type="term" value="C:nucleus"/>
    <property type="evidence" value="ECO:0007669"/>
    <property type="project" value="UniProtKB-SubCell"/>
</dbReference>
<dbReference type="SMART" id="SM00322">
    <property type="entry name" value="KH"/>
    <property type="match status" value="4"/>
</dbReference>
<proteinExistence type="predicted"/>
<dbReference type="GO" id="GO:0006355">
    <property type="term" value="P:regulation of DNA-templated transcription"/>
    <property type="evidence" value="ECO:0007669"/>
    <property type="project" value="InterPro"/>
</dbReference>
<organism evidence="7">
    <name type="scientific">Octopus bimaculoides</name>
    <name type="common">California two-spotted octopus</name>
    <dbReference type="NCBI Taxonomy" id="37653"/>
    <lineage>
        <taxon>Eukaryota</taxon>
        <taxon>Metazoa</taxon>
        <taxon>Spiralia</taxon>
        <taxon>Lophotrochozoa</taxon>
        <taxon>Mollusca</taxon>
        <taxon>Cephalopoda</taxon>
        <taxon>Coleoidea</taxon>
        <taxon>Octopodiformes</taxon>
        <taxon>Octopoda</taxon>
        <taxon>Incirrata</taxon>
        <taxon>Octopodidae</taxon>
        <taxon>Octopus</taxon>
    </lineage>
</organism>
<dbReference type="OMA" id="QPWGPYG"/>
<dbReference type="InterPro" id="IPR036612">
    <property type="entry name" value="KH_dom_type_1_sf"/>
</dbReference>
<sequence length="755" mass="78854">MEPTQSAFADAVARARQIAAKINQPAGDGQGIKRPFEDGAGYGEPDVKKTPAAINDPIGAQLRAMAEQQRSNQATQAAQAAQEAAARINQQLGVSNPNLQKSSPVTSPGPHSSMEMVASEEYKVPDKLVGLIIGKGGEQISRLQAETSCKIQIAPDSGGLPDRVCSLTGAPAAISACKQQMQKIVDKAQSATLPLDQTTVPEGQNVIEMLIPGNKVGLIIGKGGETIRQLQDQANVKMVMIQDSSLPSAHDKPLRITGEPSRCGRARDMVMQLLADKDGTMTNEYGSSVGNNNGGGGGGGGGGVRAAASGGSGMDFPVPRPAVGIVIGKGGETIKRVQNETGVRLQFKADDGASPERLLTIMGPPDKVQQAANMINEILGNANQQGGIGRGFPMGRGRGRGRGGGPFNNMTGPPGPNGPGGRGMGRGFDPNFQDETTYAVPADKCGLVIGKGGETIREIIRQSGAHVELQRQPPPNPNEKIFNVRGSPQQIQHAIQMICEKAGLQPPPPGPNGPAGPGAPGAPGAPPAPGSAGPHGAPGAPSGPNAPGVPPAGAGYDQYGQYAQPSQQAPAGQQPYGGQAWGAAYQQGYPQQQQQQADPISFPDKQAQDANAAAWAAYYAQYYAQYGQYGQYQAQQGGQGAPQQPGQPTGPGAPQQPQLQQPPQQQPQQQQPQQQQPQQQVAPQQTQQQAAQQPQQQQQPAINPQTGQPDYSAAWAEYYRQQGMHYHANMILQQAAQQQGQVGSQGQANQQPQPQ</sequence>
<feature type="compositionally biased region" description="Low complexity" evidence="5">
    <location>
        <begin position="530"/>
        <end position="597"/>
    </location>
</feature>
<feature type="region of interest" description="Disordered" evidence="5">
    <location>
        <begin position="502"/>
        <end position="611"/>
    </location>
</feature>
<feature type="region of interest" description="Disordered" evidence="5">
    <location>
        <begin position="632"/>
        <end position="709"/>
    </location>
</feature>
<dbReference type="Pfam" id="PF09005">
    <property type="entry name" value="FUBP_C"/>
    <property type="match status" value="1"/>
</dbReference>
<gene>
    <name evidence="7" type="ORF">OCBIM_22000688mg</name>
</gene>
<evidence type="ECO:0000259" key="6">
    <source>
        <dbReference type="SMART" id="SM00322"/>
    </source>
</evidence>
<feature type="domain" description="K Homology" evidence="6">
    <location>
        <begin position="116"/>
        <end position="186"/>
    </location>
</feature>
<dbReference type="PROSITE" id="PS50084">
    <property type="entry name" value="KH_TYPE_1"/>
    <property type="match status" value="4"/>
</dbReference>
<dbReference type="CDD" id="cd22399">
    <property type="entry name" value="KH-I_FUBP_rpt4"/>
    <property type="match status" value="1"/>
</dbReference>
<dbReference type="InterPro" id="IPR004087">
    <property type="entry name" value="KH_dom"/>
</dbReference>
<dbReference type="GO" id="GO:0003723">
    <property type="term" value="F:RNA binding"/>
    <property type="evidence" value="ECO:0007669"/>
    <property type="project" value="UniProtKB-UniRule"/>
</dbReference>
<name>A0A0L8G3T3_OCTBM</name>
<keyword evidence="3" id="KW-0539">Nucleus</keyword>
<feature type="region of interest" description="Disordered" evidence="5">
    <location>
        <begin position="93"/>
        <end position="113"/>
    </location>
</feature>
<dbReference type="CDD" id="cd22397">
    <property type="entry name" value="KH-I_FUBP_rpt2"/>
    <property type="match status" value="1"/>
</dbReference>